<organism evidence="3 4">
    <name type="scientific">Perkinsus olseni</name>
    <name type="common">Perkinsus atlanticus</name>
    <dbReference type="NCBI Taxonomy" id="32597"/>
    <lineage>
        <taxon>Eukaryota</taxon>
        <taxon>Sar</taxon>
        <taxon>Alveolata</taxon>
        <taxon>Perkinsozoa</taxon>
        <taxon>Perkinsea</taxon>
        <taxon>Perkinsida</taxon>
        <taxon>Perkinsidae</taxon>
        <taxon>Perkinsus</taxon>
    </lineage>
</organism>
<name>A0A7J6N4N8_PEROL</name>
<reference evidence="3 4" key="1">
    <citation type="submission" date="2020-04" db="EMBL/GenBank/DDBJ databases">
        <title>Perkinsus olseni comparative genomics.</title>
        <authorList>
            <person name="Bogema D.R."/>
        </authorList>
    </citation>
    <scope>NUCLEOTIDE SEQUENCE [LARGE SCALE GENOMIC DNA]</scope>
    <source>
        <strain evidence="3">00978-12</strain>
    </source>
</reference>
<dbReference type="Gene3D" id="3.30.70.270">
    <property type="match status" value="1"/>
</dbReference>
<dbReference type="PANTHER" id="PTHR33050:SF7">
    <property type="entry name" value="RIBONUCLEASE H"/>
    <property type="match status" value="1"/>
</dbReference>
<dbReference type="PANTHER" id="PTHR33050">
    <property type="entry name" value="REVERSE TRANSCRIPTASE DOMAIN-CONTAINING PROTEIN"/>
    <property type="match status" value="1"/>
</dbReference>
<protein>
    <recommendedName>
        <fullName evidence="2">Reverse transcriptase domain-containing protein</fullName>
    </recommendedName>
</protein>
<feature type="domain" description="Reverse transcriptase" evidence="2">
    <location>
        <begin position="766"/>
        <end position="937"/>
    </location>
</feature>
<dbReference type="OrthoDB" id="10368772at2759"/>
<sequence>MPGGETPITASLFIECPDIAAEAASVCNAMHISTVSVLESALEDTDLAAELLSRCVSAVSGIVVSAAPEPASPGDDSAAVGAPAGESTDVADGAVEPNGQGEGAGGSSSSSRPALRRSRRISPPLVTPPTTRTDTLPAASDTVESKVLRARFRSAFRNLVRRSKDNKEVDKSLDALTERATARFGRVPIGLVMPNVHVADKLRKDALEYIDLKVVTYNETPTPKLNQSMTGEQVWCLPEPKGVPPRTLPQWLSIIIPWGLGLTVSTGAGILALLEYLARVTQLASRSSVSEALVYDYEYRRTMRNTVSRIRMDNSSLSVARAVEIFLSVNQSPELYAQALANAPRHAAVNAIGKGGKGSGSGGRATGLATGGTAVGVCRYTRQTCPYRPCRFTVHAGEMSTRSTVVGEPWPRRGGGQSHPSEGVGGSANGGTNGGCVLSVRRTDFVSQLRRGTVCSFDIVCSDIFKRMPHSRSSQSKRNRNRSRRTSPVSWAVRKLLEIDSAVDRRSHVDGSGSPEVCQWNSLSLEPASIDVLARVASTISNSTVEYLVERKGFFDAFFSADRAGQSTMASEWTSPTDGGRSLLAVAEDLAVDIARILGGCDGKPASDYLVKALEPSPLRALMLRRLLELSAPPATGEGGVPEDTDICTMVHDGVPIGLHEPVRESPAWPPYSKGTVLKSGEPDHIQWPAKDLELLSISDWPTGRIDEDMLPLFSALLEKELAQGRLKRVDAADAEALTRVSVIWKPGREGSAIRQLDDFRRSGVNQAIKSRLHRTIALPRFRDVYSLLADSFRSSTSAFLEWDIQAAFRLIPVCIPDRPALTFLDPRDDTSFLQHTCLPFGLVTSPALFCRFSGGTFRLFKRLLTLARRLGDGGKLRSGPFAQCIYALLYVDDVTVSSDEPRFTLVFGLLLYAALGIALEFSKVHALRQNVRMLGFRADLDHGDLSLSIPGDRLTQIVNPLRAASSSHFIDLKTLETLLGRLVWCSSWLVQVRPKLASLYELKGLMTSKGLRSIRLSDSRCHLFAELADFVSANHAMRVARVARVPQGRSAVSSPCEYLLVTDASVSGMGGVFFPRSRPAEAHWFSITSAEDPAIWDLLKRSRFPAGETPIDFVFTSGDVCYLELFAMVLGLHCIQHLPGIPPCYVTWVGDNEPAVHVVNSFKSRSASLRFLLSVITSWAPRLEACHLPGARNEVADLLSRSLRSTLESSGVLPSGWTKVGQSFVLDLALKLVSMPHTG</sequence>
<feature type="compositionally biased region" description="Gly residues" evidence="1">
    <location>
        <begin position="413"/>
        <end position="433"/>
    </location>
</feature>
<dbReference type="EMBL" id="JABANP010000821">
    <property type="protein sequence ID" value="KAF4678882.1"/>
    <property type="molecule type" value="Genomic_DNA"/>
</dbReference>
<evidence type="ECO:0000256" key="1">
    <source>
        <dbReference type="SAM" id="MobiDB-lite"/>
    </source>
</evidence>
<accession>A0A7J6N4N8</accession>
<evidence type="ECO:0000259" key="2">
    <source>
        <dbReference type="Pfam" id="PF00078"/>
    </source>
</evidence>
<gene>
    <name evidence="3" type="ORF">FOZ60_015949</name>
</gene>
<comment type="caution">
    <text evidence="3">The sequence shown here is derived from an EMBL/GenBank/DDBJ whole genome shotgun (WGS) entry which is preliminary data.</text>
</comment>
<dbReference type="Gene3D" id="3.10.10.10">
    <property type="entry name" value="HIV Type 1 Reverse Transcriptase, subunit A, domain 1"/>
    <property type="match status" value="1"/>
</dbReference>
<proteinExistence type="predicted"/>
<feature type="region of interest" description="Disordered" evidence="1">
    <location>
        <begin position="68"/>
        <end position="141"/>
    </location>
</feature>
<feature type="region of interest" description="Disordered" evidence="1">
    <location>
        <begin position="403"/>
        <end position="433"/>
    </location>
</feature>
<dbReference type="AlphaFoldDB" id="A0A7J6N4N8"/>
<dbReference type="SUPFAM" id="SSF56672">
    <property type="entry name" value="DNA/RNA polymerases"/>
    <property type="match status" value="1"/>
</dbReference>
<dbReference type="Pfam" id="PF00078">
    <property type="entry name" value="RVT_1"/>
    <property type="match status" value="1"/>
</dbReference>
<dbReference type="InterPro" id="IPR052055">
    <property type="entry name" value="Hepadnavirus_pol/RT"/>
</dbReference>
<dbReference type="InterPro" id="IPR043128">
    <property type="entry name" value="Rev_trsase/Diguanyl_cyclase"/>
</dbReference>
<evidence type="ECO:0000313" key="3">
    <source>
        <dbReference type="EMBL" id="KAF4678882.1"/>
    </source>
</evidence>
<evidence type="ECO:0000313" key="4">
    <source>
        <dbReference type="Proteomes" id="UP000541610"/>
    </source>
</evidence>
<dbReference type="InterPro" id="IPR043502">
    <property type="entry name" value="DNA/RNA_pol_sf"/>
</dbReference>
<dbReference type="InterPro" id="IPR000477">
    <property type="entry name" value="RT_dom"/>
</dbReference>
<dbReference type="Proteomes" id="UP000541610">
    <property type="component" value="Unassembled WGS sequence"/>
</dbReference>